<dbReference type="EMBL" id="RQTK01000176">
    <property type="protein sequence ID" value="RUS85263.1"/>
    <property type="molecule type" value="Genomic_DNA"/>
</dbReference>
<feature type="compositionally biased region" description="Basic residues" evidence="1">
    <location>
        <begin position="509"/>
        <end position="518"/>
    </location>
</feature>
<feature type="region of interest" description="Disordered" evidence="1">
    <location>
        <begin position="1063"/>
        <end position="1136"/>
    </location>
</feature>
<feature type="region of interest" description="Disordered" evidence="1">
    <location>
        <begin position="301"/>
        <end position="329"/>
    </location>
</feature>
<feature type="region of interest" description="Disordered" evidence="1">
    <location>
        <begin position="1012"/>
        <end position="1039"/>
    </location>
</feature>
<feature type="compositionally biased region" description="Polar residues" evidence="1">
    <location>
        <begin position="1063"/>
        <end position="1077"/>
    </location>
</feature>
<keyword evidence="3" id="KW-1185">Reference proteome</keyword>
<dbReference type="AlphaFoldDB" id="A0A3S0ZRR2"/>
<feature type="compositionally biased region" description="Basic and acidic residues" evidence="1">
    <location>
        <begin position="757"/>
        <end position="769"/>
    </location>
</feature>
<feature type="compositionally biased region" description="Polar residues" evidence="1">
    <location>
        <begin position="851"/>
        <end position="865"/>
    </location>
</feature>
<feature type="compositionally biased region" description="Basic and acidic residues" evidence="1">
    <location>
        <begin position="255"/>
        <end position="274"/>
    </location>
</feature>
<feature type="region of interest" description="Disordered" evidence="1">
    <location>
        <begin position="496"/>
        <end position="576"/>
    </location>
</feature>
<feature type="compositionally biased region" description="Polar residues" evidence="1">
    <location>
        <begin position="615"/>
        <end position="627"/>
    </location>
</feature>
<organism evidence="2 3">
    <name type="scientific">Elysia chlorotica</name>
    <name type="common">Eastern emerald elysia</name>
    <name type="synonym">Sea slug</name>
    <dbReference type="NCBI Taxonomy" id="188477"/>
    <lineage>
        <taxon>Eukaryota</taxon>
        <taxon>Metazoa</taxon>
        <taxon>Spiralia</taxon>
        <taxon>Lophotrochozoa</taxon>
        <taxon>Mollusca</taxon>
        <taxon>Gastropoda</taxon>
        <taxon>Heterobranchia</taxon>
        <taxon>Euthyneura</taxon>
        <taxon>Panpulmonata</taxon>
        <taxon>Sacoglossa</taxon>
        <taxon>Placobranchoidea</taxon>
        <taxon>Plakobranchidae</taxon>
        <taxon>Elysia</taxon>
    </lineage>
</organism>
<feature type="region of interest" description="Disordered" evidence="1">
    <location>
        <begin position="667"/>
        <end position="889"/>
    </location>
</feature>
<feature type="region of interest" description="Disordered" evidence="1">
    <location>
        <begin position="928"/>
        <end position="994"/>
    </location>
</feature>
<name>A0A3S0ZRR2_ELYCH</name>
<feature type="compositionally biased region" description="Polar residues" evidence="1">
    <location>
        <begin position="778"/>
        <end position="790"/>
    </location>
</feature>
<feature type="compositionally biased region" description="Polar residues" evidence="1">
    <location>
        <begin position="1104"/>
        <end position="1113"/>
    </location>
</feature>
<feature type="compositionally biased region" description="Basic and acidic residues" evidence="1">
    <location>
        <begin position="496"/>
        <end position="505"/>
    </location>
</feature>
<dbReference type="OrthoDB" id="6162458at2759"/>
<feature type="compositionally biased region" description="Acidic residues" evidence="1">
    <location>
        <begin position="114"/>
        <end position="126"/>
    </location>
</feature>
<feature type="compositionally biased region" description="Basic and acidic residues" evidence="1">
    <location>
        <begin position="519"/>
        <end position="530"/>
    </location>
</feature>
<protein>
    <submittedName>
        <fullName evidence="2">Uncharacterized protein</fullName>
    </submittedName>
</protein>
<feature type="compositionally biased region" description="Polar residues" evidence="1">
    <location>
        <begin position="702"/>
        <end position="718"/>
    </location>
</feature>
<gene>
    <name evidence="2" type="ORF">EGW08_006964</name>
</gene>
<sequence length="1151" mass="124778">MDEDLEAPPAELGGSKIERSESPSPHKGDYNVQTGWLSSPPCGGETTESSDADSDNSECNDPTAKRGSYDFITRGPVDDDEAKDNDGGDTGGYGHVTQEPDSSVHHGKGVDVECREEESSDQDEFFDAVADIDPTEDTGENSEIILPDPSVATDDDPCEPDEPPPPPTAPPPVLQSIRPDIFTKYSLSRGWLERVNKSLVENSKRGGVSEGAIGESSTIVLGEDGDGTVGFLERFSGTSSGHPKGHALLDQLKKSASDNRHDHIPRLKSHDTTKRLTPTNQAASYSTQITTTEKYLSGLTTSGQVKSLNPRNGTGLESDDTTPPTTTKLRRTAYVTSPKYSASPKPGGIGYRLPEAVRSRGDCYMRAVSQVEGPCNERSRTGILKDDIGKYILHSKRAPELTSRVRINVQGAIIPTWSSLPVFSCIDDTDPTDWARFSGYGASCDPHHSSSNGHSLSSLHTDFNEGVSTRPVHVHAVSTDEPQTCLSNEHYFKDSNESNKSHICDKTSSTKKKIKKRISKELRDSSKELDNTASDLNTARDTESVPKQMPQDASATTDSSVSPVSDTDIARRDKTQRPEYELLVDAENDVMRVNFSEPHGLRRKPAVRRKRLAFQSKTLPRNSGSSLNKRRKPQEDSRPPSKLGSSLDLAPSLLDLYDGIIASASRDQDGRLNQERRSREDNEKVVIDGHCDDDTHHERYSPDTSKSPNACNHHSTSGIHKRTGSGCKQQLPSLSVPPDRPVSMAEAEGLATSNTDRGSRPSSIKDTHQKKQRPLSLSYGTVPSSSTSAAPLSGFRQRTKDGRTVNHNEDMIPEDSSDEISDLSAPNLNRCRGHCTKGKGDMSRKIPPTIPSSATLSSESRNSVDSGCVLQSDGSINPSKGKGIKRTSEHNSKAGINCNVNEDEETSERNKTSCSCYLYDDMSISSSDTAGSGGFSYRDEVDSSTSSIRDGSAPLLTPFSSSSSSSSSLPPTSDKNNAQEPKNMDYSSARRNITGLPTSVSEGYLYSNSTARKYNPAHNHSPSSLPLGHHYPNYQPLDERLATSPDATTKYLGFFSPANDSGLATDQHASLSSTPGSRVSGPVASPWSNRSSIVSCTEDAHFTGSESPDSNSPGANRSSNSGARRSSSFSKTEARKRFFSNYEEHMRQLEE</sequence>
<feature type="compositionally biased region" description="Basic and acidic residues" evidence="1">
    <location>
        <begin position="16"/>
        <end position="29"/>
    </location>
</feature>
<evidence type="ECO:0000256" key="1">
    <source>
        <dbReference type="SAM" id="MobiDB-lite"/>
    </source>
</evidence>
<evidence type="ECO:0000313" key="3">
    <source>
        <dbReference type="Proteomes" id="UP000271974"/>
    </source>
</evidence>
<reference evidence="2 3" key="1">
    <citation type="submission" date="2019-01" db="EMBL/GenBank/DDBJ databases">
        <title>A draft genome assembly of the solar-powered sea slug Elysia chlorotica.</title>
        <authorList>
            <person name="Cai H."/>
            <person name="Li Q."/>
            <person name="Fang X."/>
            <person name="Li J."/>
            <person name="Curtis N.E."/>
            <person name="Altenburger A."/>
            <person name="Shibata T."/>
            <person name="Feng M."/>
            <person name="Maeda T."/>
            <person name="Schwartz J.A."/>
            <person name="Shigenobu S."/>
            <person name="Lundholm N."/>
            <person name="Nishiyama T."/>
            <person name="Yang H."/>
            <person name="Hasebe M."/>
            <person name="Li S."/>
            <person name="Pierce S.K."/>
            <person name="Wang J."/>
        </authorList>
    </citation>
    <scope>NUCLEOTIDE SEQUENCE [LARGE SCALE GENOMIC DNA]</scope>
    <source>
        <strain evidence="2">EC2010</strain>
        <tissue evidence="2">Whole organism of an adult</tissue>
    </source>
</reference>
<feature type="region of interest" description="Disordered" evidence="1">
    <location>
        <begin position="255"/>
        <end position="288"/>
    </location>
</feature>
<feature type="compositionally biased region" description="Basic residues" evidence="1">
    <location>
        <begin position="601"/>
        <end position="612"/>
    </location>
</feature>
<feature type="compositionally biased region" description="Basic and acidic residues" evidence="1">
    <location>
        <begin position="798"/>
        <end position="810"/>
    </location>
</feature>
<proteinExistence type="predicted"/>
<feature type="compositionally biased region" description="Basic and acidic residues" evidence="1">
    <location>
        <begin position="667"/>
        <end position="701"/>
    </location>
</feature>
<feature type="compositionally biased region" description="Polar residues" evidence="1">
    <location>
        <begin position="275"/>
        <end position="288"/>
    </location>
</feature>
<dbReference type="Proteomes" id="UP000271974">
    <property type="component" value="Unassembled WGS sequence"/>
</dbReference>
<feature type="compositionally biased region" description="Low complexity" evidence="1">
    <location>
        <begin position="952"/>
        <end position="973"/>
    </location>
</feature>
<evidence type="ECO:0000313" key="2">
    <source>
        <dbReference type="EMBL" id="RUS85263.1"/>
    </source>
</evidence>
<feature type="non-terminal residue" evidence="2">
    <location>
        <position position="1151"/>
    </location>
</feature>
<feature type="compositionally biased region" description="Polar residues" evidence="1">
    <location>
        <begin position="1086"/>
        <end position="1095"/>
    </location>
</feature>
<feature type="compositionally biased region" description="Acidic residues" evidence="1">
    <location>
        <begin position="153"/>
        <end position="162"/>
    </location>
</feature>
<feature type="compositionally biased region" description="Low complexity" evidence="1">
    <location>
        <begin position="1114"/>
        <end position="1128"/>
    </location>
</feature>
<comment type="caution">
    <text evidence="2">The sequence shown here is derived from an EMBL/GenBank/DDBJ whole genome shotgun (WGS) entry which is preliminary data.</text>
</comment>
<accession>A0A3S0ZRR2</accession>
<feature type="compositionally biased region" description="Low complexity" evidence="1">
    <location>
        <begin position="552"/>
        <end position="567"/>
    </location>
</feature>
<feature type="compositionally biased region" description="Basic and acidic residues" evidence="1">
    <location>
        <begin position="102"/>
        <end position="113"/>
    </location>
</feature>
<feature type="compositionally biased region" description="Polar residues" evidence="1">
    <location>
        <begin position="974"/>
        <end position="994"/>
    </location>
</feature>
<feature type="compositionally biased region" description="Acidic residues" evidence="1">
    <location>
        <begin position="811"/>
        <end position="821"/>
    </location>
</feature>
<feature type="compositionally biased region" description="Polar residues" evidence="1">
    <location>
        <begin position="1012"/>
        <end position="1024"/>
    </location>
</feature>
<feature type="compositionally biased region" description="Acidic residues" evidence="1">
    <location>
        <begin position="48"/>
        <end position="58"/>
    </location>
</feature>
<feature type="compositionally biased region" description="Polar residues" evidence="1">
    <location>
        <begin position="301"/>
        <end position="312"/>
    </location>
</feature>
<feature type="region of interest" description="Disordered" evidence="1">
    <location>
        <begin position="601"/>
        <end position="648"/>
    </location>
</feature>
<feature type="region of interest" description="Disordered" evidence="1">
    <location>
        <begin position="1"/>
        <end position="175"/>
    </location>
</feature>
<feature type="compositionally biased region" description="Pro residues" evidence="1">
    <location>
        <begin position="163"/>
        <end position="173"/>
    </location>
</feature>